<evidence type="ECO:0000256" key="1">
    <source>
        <dbReference type="ARBA" id="ARBA00001974"/>
    </source>
</evidence>
<dbReference type="InterPro" id="IPR001433">
    <property type="entry name" value="OxRdtase_FAD/NAD-bd"/>
</dbReference>
<dbReference type="Pfam" id="PF00111">
    <property type="entry name" value="Fer2"/>
    <property type="match status" value="1"/>
</dbReference>
<dbReference type="PANTHER" id="PTHR47354:SF1">
    <property type="entry name" value="CARNITINE MONOOXYGENASE REDUCTASE SUBUNIT"/>
    <property type="match status" value="1"/>
</dbReference>
<dbReference type="InterPro" id="IPR012675">
    <property type="entry name" value="Beta-grasp_dom_sf"/>
</dbReference>
<dbReference type="SUPFAM" id="SSF52343">
    <property type="entry name" value="Ferredoxin reductase-like, C-terminal NADP-linked domain"/>
    <property type="match status" value="1"/>
</dbReference>
<dbReference type="InterPro" id="IPR017927">
    <property type="entry name" value="FAD-bd_FR_type"/>
</dbReference>
<evidence type="ECO:0000313" key="12">
    <source>
        <dbReference type="Proteomes" id="UP001614394"/>
    </source>
</evidence>
<dbReference type="InterPro" id="IPR039261">
    <property type="entry name" value="FNR_nucleotide-bd"/>
</dbReference>
<proteinExistence type="predicted"/>
<dbReference type="Gene3D" id="3.10.20.30">
    <property type="match status" value="1"/>
</dbReference>
<evidence type="ECO:0000259" key="10">
    <source>
        <dbReference type="PROSITE" id="PS51384"/>
    </source>
</evidence>
<evidence type="ECO:0000256" key="4">
    <source>
        <dbReference type="ARBA" id="ARBA00022723"/>
    </source>
</evidence>
<evidence type="ECO:0000259" key="9">
    <source>
        <dbReference type="PROSITE" id="PS51085"/>
    </source>
</evidence>
<feature type="domain" description="FAD-binding FR-type" evidence="10">
    <location>
        <begin position="82"/>
        <end position="184"/>
    </location>
</feature>
<comment type="cofactor">
    <cofactor evidence="1">
        <name>FAD</name>
        <dbReference type="ChEBI" id="CHEBI:57692"/>
    </cofactor>
</comment>
<sequence>MSTETETGTGPEARTGAGPETGPETRTGTGTGTGTEYDVWTPPPRSATDPRPDPVLALLARVTPFLLWQSARRKRREPRPVDRSLRLVVTEVRQEAEDVVSLRFAAADGGPLPGWHPGAHLDLDLPSGRRRQYSLCGDPADRTTYRIAVRRLANGEGGSREIHETLTPGSELRAHGPRNAFAYAPGGACLFIAGGIGITPILPMVRAAAAAGADWRLVYTGRSRATLPFLDELDAIAGASGRLTVRTDDTDGIPTPEQLLSAAGPGTSVYFCGPPPLITAVREAFPATGARGLHFERFAAAPVVDGTPFELQLGPDGPVLAVPADRSALSVLAEQRPETGYSCRQGFCGTCRLPVLTGDVAHAGSPTARRTDANMLICVSRAASEGGRITLDV</sequence>
<keyword evidence="6" id="KW-0408">Iron</keyword>
<dbReference type="PRINTS" id="PR00409">
    <property type="entry name" value="PHDIOXRDTASE"/>
</dbReference>
<comment type="caution">
    <text evidence="11">The sequence shown here is derived from an EMBL/GenBank/DDBJ whole genome shotgun (WGS) entry which is preliminary data.</text>
</comment>
<keyword evidence="3" id="KW-0001">2Fe-2S</keyword>
<dbReference type="PROSITE" id="PS51085">
    <property type="entry name" value="2FE2S_FER_2"/>
    <property type="match status" value="1"/>
</dbReference>
<dbReference type="InterPro" id="IPR050415">
    <property type="entry name" value="MRET"/>
</dbReference>
<dbReference type="CDD" id="cd00207">
    <property type="entry name" value="fer2"/>
    <property type="match status" value="1"/>
</dbReference>
<dbReference type="CDD" id="cd06185">
    <property type="entry name" value="PDR_like"/>
    <property type="match status" value="1"/>
</dbReference>
<feature type="domain" description="2Fe-2S ferredoxin-type" evidence="9">
    <location>
        <begin position="309"/>
        <end position="393"/>
    </location>
</feature>
<dbReference type="InterPro" id="IPR006058">
    <property type="entry name" value="2Fe2S_fd_BS"/>
</dbReference>
<dbReference type="InterPro" id="IPR017938">
    <property type="entry name" value="Riboflavin_synthase-like_b-brl"/>
</dbReference>
<dbReference type="Gene3D" id="3.40.50.80">
    <property type="entry name" value="Nucleotide-binding domain of ferredoxin-NADP reductase (FNR) module"/>
    <property type="match status" value="1"/>
</dbReference>
<dbReference type="Proteomes" id="UP001614394">
    <property type="component" value="Unassembled WGS sequence"/>
</dbReference>
<dbReference type="SUPFAM" id="SSF54292">
    <property type="entry name" value="2Fe-2S ferredoxin-like"/>
    <property type="match status" value="1"/>
</dbReference>
<dbReference type="EMBL" id="JBITYG010000010">
    <property type="protein sequence ID" value="MFI9104826.1"/>
    <property type="molecule type" value="Genomic_DNA"/>
</dbReference>
<dbReference type="InterPro" id="IPR001041">
    <property type="entry name" value="2Fe-2S_ferredoxin-type"/>
</dbReference>
<evidence type="ECO:0000256" key="3">
    <source>
        <dbReference type="ARBA" id="ARBA00022714"/>
    </source>
</evidence>
<dbReference type="SUPFAM" id="SSF63380">
    <property type="entry name" value="Riboflavin synthase domain-like"/>
    <property type="match status" value="1"/>
</dbReference>
<evidence type="ECO:0000256" key="2">
    <source>
        <dbReference type="ARBA" id="ARBA00022630"/>
    </source>
</evidence>
<keyword evidence="4" id="KW-0479">Metal-binding</keyword>
<name>A0ABW8CEG1_9ACTN</name>
<keyword evidence="7" id="KW-0411">Iron-sulfur</keyword>
<accession>A0ABW8CEG1</accession>
<dbReference type="PROSITE" id="PS51384">
    <property type="entry name" value="FAD_FR"/>
    <property type="match status" value="1"/>
</dbReference>
<feature type="compositionally biased region" description="Low complexity" evidence="8">
    <location>
        <begin position="14"/>
        <end position="28"/>
    </location>
</feature>
<evidence type="ECO:0000256" key="7">
    <source>
        <dbReference type="ARBA" id="ARBA00023014"/>
    </source>
</evidence>
<dbReference type="Pfam" id="PF00175">
    <property type="entry name" value="NAD_binding_1"/>
    <property type="match status" value="1"/>
</dbReference>
<evidence type="ECO:0000256" key="8">
    <source>
        <dbReference type="SAM" id="MobiDB-lite"/>
    </source>
</evidence>
<organism evidence="11 12">
    <name type="scientific">Streptomyces fildesensis</name>
    <dbReference type="NCBI Taxonomy" id="375757"/>
    <lineage>
        <taxon>Bacteria</taxon>
        <taxon>Bacillati</taxon>
        <taxon>Actinomycetota</taxon>
        <taxon>Actinomycetes</taxon>
        <taxon>Kitasatosporales</taxon>
        <taxon>Streptomycetaceae</taxon>
        <taxon>Streptomyces</taxon>
    </lineage>
</organism>
<gene>
    <name evidence="11" type="ORF">ACIGXA_30355</name>
</gene>
<dbReference type="Gene3D" id="2.40.30.10">
    <property type="entry name" value="Translation factors"/>
    <property type="match status" value="1"/>
</dbReference>
<reference evidence="11 12" key="1">
    <citation type="submission" date="2024-10" db="EMBL/GenBank/DDBJ databases">
        <title>The Natural Products Discovery Center: Release of the First 8490 Sequenced Strains for Exploring Actinobacteria Biosynthetic Diversity.</title>
        <authorList>
            <person name="Kalkreuter E."/>
            <person name="Kautsar S.A."/>
            <person name="Yang D."/>
            <person name="Bader C.D."/>
            <person name="Teijaro C.N."/>
            <person name="Fluegel L."/>
            <person name="Davis C.M."/>
            <person name="Simpson J.R."/>
            <person name="Lauterbach L."/>
            <person name="Steele A.D."/>
            <person name="Gui C."/>
            <person name="Meng S."/>
            <person name="Li G."/>
            <person name="Viehrig K."/>
            <person name="Ye F."/>
            <person name="Su P."/>
            <person name="Kiefer A.F."/>
            <person name="Nichols A."/>
            <person name="Cepeda A.J."/>
            <person name="Yan W."/>
            <person name="Fan B."/>
            <person name="Jiang Y."/>
            <person name="Adhikari A."/>
            <person name="Zheng C.-J."/>
            <person name="Schuster L."/>
            <person name="Cowan T.M."/>
            <person name="Smanski M.J."/>
            <person name="Chevrette M.G."/>
            <person name="De Carvalho L.P.S."/>
            <person name="Shen B."/>
        </authorList>
    </citation>
    <scope>NUCLEOTIDE SEQUENCE [LARGE SCALE GENOMIC DNA]</scope>
    <source>
        <strain evidence="11 12">NPDC053399</strain>
    </source>
</reference>
<keyword evidence="5" id="KW-0560">Oxidoreductase</keyword>
<evidence type="ECO:0000256" key="5">
    <source>
        <dbReference type="ARBA" id="ARBA00023002"/>
    </source>
</evidence>
<keyword evidence="2" id="KW-0285">Flavoprotein</keyword>
<dbReference type="PANTHER" id="PTHR47354">
    <property type="entry name" value="NADH OXIDOREDUCTASE HCR"/>
    <property type="match status" value="1"/>
</dbReference>
<keyword evidence="12" id="KW-1185">Reference proteome</keyword>
<feature type="region of interest" description="Disordered" evidence="8">
    <location>
        <begin position="1"/>
        <end position="52"/>
    </location>
</feature>
<dbReference type="InterPro" id="IPR036010">
    <property type="entry name" value="2Fe-2S_ferredoxin-like_sf"/>
</dbReference>
<dbReference type="PROSITE" id="PS00197">
    <property type="entry name" value="2FE2S_FER_1"/>
    <property type="match status" value="1"/>
</dbReference>
<evidence type="ECO:0000313" key="11">
    <source>
        <dbReference type="EMBL" id="MFI9104826.1"/>
    </source>
</evidence>
<evidence type="ECO:0000256" key="6">
    <source>
        <dbReference type="ARBA" id="ARBA00023004"/>
    </source>
</evidence>
<dbReference type="RefSeq" id="WP_399655448.1">
    <property type="nucleotide sequence ID" value="NZ_JBITYG010000010.1"/>
</dbReference>
<protein>
    <submittedName>
        <fullName evidence="11">PDR/VanB family oxidoreductase</fullName>
    </submittedName>
</protein>